<proteinExistence type="predicted"/>
<keyword evidence="2" id="KW-1185">Reference proteome</keyword>
<protein>
    <submittedName>
        <fullName evidence="1">Uncharacterized protein</fullName>
    </submittedName>
</protein>
<dbReference type="Proteomes" id="UP000029981">
    <property type="component" value="Chromosome 7"/>
</dbReference>
<reference evidence="1 2" key="3">
    <citation type="journal article" date="2010" name="BMC Genomics">
        <title>Transcriptome sequencing and comparative analysis of cucumber flowers with different sex types.</title>
        <authorList>
            <person name="Guo S."/>
            <person name="Zheng Y."/>
            <person name="Joung J.G."/>
            <person name="Liu S."/>
            <person name="Zhang Z."/>
            <person name="Crasta O.R."/>
            <person name="Sobral B.W."/>
            <person name="Xu Y."/>
            <person name="Huang S."/>
            <person name="Fei Z."/>
        </authorList>
    </citation>
    <scope>NUCLEOTIDE SEQUENCE [LARGE SCALE GENOMIC DNA]</scope>
    <source>
        <strain evidence="2">cv. 9930</strain>
    </source>
</reference>
<evidence type="ECO:0000313" key="2">
    <source>
        <dbReference type="Proteomes" id="UP000029981"/>
    </source>
</evidence>
<reference evidence="1 2" key="1">
    <citation type="journal article" date="2009" name="Nat. Genet.">
        <title>The genome of the cucumber, Cucumis sativus L.</title>
        <authorList>
            <person name="Huang S."/>
            <person name="Li R."/>
            <person name="Zhang Z."/>
            <person name="Li L."/>
            <person name="Gu X."/>
            <person name="Fan W."/>
            <person name="Lucas W.J."/>
            <person name="Wang X."/>
            <person name="Xie B."/>
            <person name="Ni P."/>
            <person name="Ren Y."/>
            <person name="Zhu H."/>
            <person name="Li J."/>
            <person name="Lin K."/>
            <person name="Jin W."/>
            <person name="Fei Z."/>
            <person name="Li G."/>
            <person name="Staub J."/>
            <person name="Kilian A."/>
            <person name="van der Vossen E.A."/>
            <person name="Wu Y."/>
            <person name="Guo J."/>
            <person name="He J."/>
            <person name="Jia Z."/>
            <person name="Ren Y."/>
            <person name="Tian G."/>
            <person name="Lu Y."/>
            <person name="Ruan J."/>
            <person name="Qian W."/>
            <person name="Wang M."/>
            <person name="Huang Q."/>
            <person name="Li B."/>
            <person name="Xuan Z."/>
            <person name="Cao J."/>
            <person name="Asan"/>
            <person name="Wu Z."/>
            <person name="Zhang J."/>
            <person name="Cai Q."/>
            <person name="Bai Y."/>
            <person name="Zhao B."/>
            <person name="Han Y."/>
            <person name="Li Y."/>
            <person name="Li X."/>
            <person name="Wang S."/>
            <person name="Shi Q."/>
            <person name="Liu S."/>
            <person name="Cho W.K."/>
            <person name="Kim J.Y."/>
            <person name="Xu Y."/>
            <person name="Heller-Uszynska K."/>
            <person name="Miao H."/>
            <person name="Cheng Z."/>
            <person name="Zhang S."/>
            <person name="Wu J."/>
            <person name="Yang Y."/>
            <person name="Kang H."/>
            <person name="Li M."/>
            <person name="Liang H."/>
            <person name="Ren X."/>
            <person name="Shi Z."/>
            <person name="Wen M."/>
            <person name="Jian M."/>
            <person name="Yang H."/>
            <person name="Zhang G."/>
            <person name="Yang Z."/>
            <person name="Chen R."/>
            <person name="Liu S."/>
            <person name="Li J."/>
            <person name="Ma L."/>
            <person name="Liu H."/>
            <person name="Zhou Y."/>
            <person name="Zhao J."/>
            <person name="Fang X."/>
            <person name="Li G."/>
            <person name="Fang L."/>
            <person name="Li Y."/>
            <person name="Liu D."/>
            <person name="Zheng H."/>
            <person name="Zhang Y."/>
            <person name="Qin N."/>
            <person name="Li Z."/>
            <person name="Yang G."/>
            <person name="Yang S."/>
            <person name="Bolund L."/>
            <person name="Kristiansen K."/>
            <person name="Zheng H."/>
            <person name="Li S."/>
            <person name="Zhang X."/>
            <person name="Yang H."/>
            <person name="Wang J."/>
            <person name="Sun R."/>
            <person name="Zhang B."/>
            <person name="Jiang S."/>
            <person name="Wang J."/>
            <person name="Du Y."/>
            <person name="Li S."/>
        </authorList>
    </citation>
    <scope>NUCLEOTIDE SEQUENCE [LARGE SCALE GENOMIC DNA]</scope>
    <source>
        <strain evidence="2">cv. 9930</strain>
    </source>
</reference>
<accession>A0A0A0K1E5</accession>
<evidence type="ECO:0000313" key="1">
    <source>
        <dbReference type="EMBL" id="KGN43283.1"/>
    </source>
</evidence>
<sequence length="127" mass="14435">MFTNSPFFPFHRRFQRLPPPPFLPPAIPAATTRRFAGKPRAVLTFYFFLALRYFQRPLATSDMLPPFHVVSTSSFCQVNTGQRQFILIPRCGSPVFMSASCTSPTSPHAPPTCCHVDHVLIQLPFFY</sequence>
<dbReference type="AlphaFoldDB" id="A0A0A0K1E5"/>
<dbReference type="EMBL" id="CM002928">
    <property type="protein sequence ID" value="KGN43283.1"/>
    <property type="molecule type" value="Genomic_DNA"/>
</dbReference>
<name>A0A0A0K1E5_CUCSA</name>
<reference evidence="1 2" key="2">
    <citation type="journal article" date="2009" name="PLoS ONE">
        <title>An integrated genetic and cytogenetic map of the cucumber genome.</title>
        <authorList>
            <person name="Ren Y."/>
            <person name="Zhang Z."/>
            <person name="Liu J."/>
            <person name="Staub J.E."/>
            <person name="Han Y."/>
            <person name="Cheng Z."/>
            <person name="Li X."/>
            <person name="Lu J."/>
            <person name="Miao H."/>
            <person name="Kang H."/>
            <person name="Xie B."/>
            <person name="Gu X."/>
            <person name="Wang X."/>
            <person name="Du Y."/>
            <person name="Jin W."/>
            <person name="Huang S."/>
        </authorList>
    </citation>
    <scope>NUCLEOTIDE SEQUENCE [LARGE SCALE GENOMIC DNA]</scope>
    <source>
        <strain evidence="2">cv. 9930</strain>
    </source>
</reference>
<gene>
    <name evidence="1" type="ORF">Csa_7G017170</name>
</gene>
<reference evidence="1 2" key="4">
    <citation type="journal article" date="2011" name="BMC Genomics">
        <title>RNA-Seq improves annotation of protein-coding genes in the cucumber genome.</title>
        <authorList>
            <person name="Li Z."/>
            <person name="Zhang Z."/>
            <person name="Yan P."/>
            <person name="Huang S."/>
            <person name="Fei Z."/>
            <person name="Lin K."/>
        </authorList>
    </citation>
    <scope>NUCLEOTIDE SEQUENCE [LARGE SCALE GENOMIC DNA]</scope>
    <source>
        <strain evidence="2">cv. 9930</strain>
    </source>
</reference>
<dbReference type="Gramene" id="KGN43283">
    <property type="protein sequence ID" value="KGN43283"/>
    <property type="gene ID" value="Csa_7G017170"/>
</dbReference>
<organism evidence="1 2">
    <name type="scientific">Cucumis sativus</name>
    <name type="common">Cucumber</name>
    <dbReference type="NCBI Taxonomy" id="3659"/>
    <lineage>
        <taxon>Eukaryota</taxon>
        <taxon>Viridiplantae</taxon>
        <taxon>Streptophyta</taxon>
        <taxon>Embryophyta</taxon>
        <taxon>Tracheophyta</taxon>
        <taxon>Spermatophyta</taxon>
        <taxon>Magnoliopsida</taxon>
        <taxon>eudicotyledons</taxon>
        <taxon>Gunneridae</taxon>
        <taxon>Pentapetalae</taxon>
        <taxon>rosids</taxon>
        <taxon>fabids</taxon>
        <taxon>Cucurbitales</taxon>
        <taxon>Cucurbitaceae</taxon>
        <taxon>Benincaseae</taxon>
        <taxon>Cucumis</taxon>
    </lineage>
</organism>